<evidence type="ECO:0000256" key="1">
    <source>
        <dbReference type="SAM" id="Phobius"/>
    </source>
</evidence>
<evidence type="ECO:0000313" key="2">
    <source>
        <dbReference type="EMBL" id="GGF65641.1"/>
    </source>
</evidence>
<keyword evidence="1" id="KW-1133">Transmembrane helix</keyword>
<keyword evidence="1" id="KW-0472">Membrane</keyword>
<proteinExistence type="predicted"/>
<dbReference type="AlphaFoldDB" id="A0A917BZY7"/>
<gene>
    <name evidence="2" type="ORF">GCM10010912_08350</name>
</gene>
<reference evidence="2" key="1">
    <citation type="journal article" date="2014" name="Int. J. Syst. Evol. Microbiol.">
        <title>Complete genome sequence of Corynebacterium casei LMG S-19264T (=DSM 44701T), isolated from a smear-ripened cheese.</title>
        <authorList>
            <consortium name="US DOE Joint Genome Institute (JGI-PGF)"/>
            <person name="Walter F."/>
            <person name="Albersmeier A."/>
            <person name="Kalinowski J."/>
            <person name="Ruckert C."/>
        </authorList>
    </citation>
    <scope>NUCLEOTIDE SEQUENCE</scope>
    <source>
        <strain evidence="2">CGMCC 1.16134</strain>
    </source>
</reference>
<feature type="transmembrane region" description="Helical" evidence="1">
    <location>
        <begin position="14"/>
        <end position="32"/>
    </location>
</feature>
<name>A0A917BZY7_9BACL</name>
<comment type="caution">
    <text evidence="2">The sequence shown here is derived from an EMBL/GenBank/DDBJ whole genome shotgun (WGS) entry which is preliminary data.</text>
</comment>
<keyword evidence="3" id="KW-1185">Reference proteome</keyword>
<sequence>MLAPLLTALDSDQLLLILFFLGINLGSVIWICRHESRVKPDPHSKDRRST</sequence>
<organism evidence="2 3">
    <name type="scientific">Paenibacillus albidus</name>
    <dbReference type="NCBI Taxonomy" id="2041023"/>
    <lineage>
        <taxon>Bacteria</taxon>
        <taxon>Bacillati</taxon>
        <taxon>Bacillota</taxon>
        <taxon>Bacilli</taxon>
        <taxon>Bacillales</taxon>
        <taxon>Paenibacillaceae</taxon>
        <taxon>Paenibacillus</taxon>
    </lineage>
</organism>
<dbReference type="Proteomes" id="UP000637643">
    <property type="component" value="Unassembled WGS sequence"/>
</dbReference>
<dbReference type="RefSeq" id="WP_189022344.1">
    <property type="nucleotide sequence ID" value="NZ_BMKR01000003.1"/>
</dbReference>
<dbReference type="EMBL" id="BMKR01000003">
    <property type="protein sequence ID" value="GGF65641.1"/>
    <property type="molecule type" value="Genomic_DNA"/>
</dbReference>
<evidence type="ECO:0000313" key="3">
    <source>
        <dbReference type="Proteomes" id="UP000637643"/>
    </source>
</evidence>
<keyword evidence="1" id="KW-0812">Transmembrane</keyword>
<reference evidence="2" key="2">
    <citation type="submission" date="2020-09" db="EMBL/GenBank/DDBJ databases">
        <authorList>
            <person name="Sun Q."/>
            <person name="Zhou Y."/>
        </authorList>
    </citation>
    <scope>NUCLEOTIDE SEQUENCE</scope>
    <source>
        <strain evidence="2">CGMCC 1.16134</strain>
    </source>
</reference>
<protein>
    <submittedName>
        <fullName evidence="2">Uncharacterized protein</fullName>
    </submittedName>
</protein>
<accession>A0A917BZY7</accession>